<sequence length="2504" mass="292920">MPPSINWKELIKVDPDDLPRQEELADNLLISLSKVEVNELKDEDQENVVHLFRITQSLMKMKAQEVELALEEVEKAGEEQAKFENQLKTKVMKLENELEMAQQSAGGRDTRFLRDEIRQLEKQLEQKDRELEDMEKELDKEKKVNEQLALRNEEAENENSKLRRENEQLRQDIIDYQKQIDSQKESLLSRRGEDSDYRSQLSKKNFELVQYLDEIQTLTEANEKIEVQNQEMRKNLEESVQEMEKMTDEYNRMKAVVHQTDTVMDQIKKENEHYRLQVQELSDLLKAKDEEDDPVMIAVNAKVEEWKLILSSKDDEIIEYQQMLHSLREKLKNAQLDADKSNIMALKQGIQERDSQIKMLTEQVEQYTKEMEKNTFIIEDLKNELKKDKGTSNFHHQTHYMKIHSKVQILEEKTKEAERTAELAEADAREKDKELVEALKRLKDYESGVYGLEDAVIEIKNCKAQIKIRDGEIEVLTKEINKLEMKINDVLDENEALRERAGLEPKTMIDLTEFRNSKRLKQQQYRAENQILLKEIESLEEERLDLKRKIRQMAQERGKRNAASGLTTEDLSLTENFSWEDKMGERNLSFMSLKSMNETQSKNENIAQDLSIQEDQSRNAEIELDRQRSQAEQNEFLSRELIEKERDLERSRTIIAKFQNKLKELVEENKQLEEGMKEILQAIKDMQRDPDVKGCETSLIIPSLERLVNAMESKNAEGIFDASLHLKAQVDQLTGRNEELRQELRESRKEAINYSQQLVKANLKIDHLEKETDLLRQSSGSNVVYKGADLPDGIAPSSAHIINSQNEYLIHLLQELDNKEKKLKHVEESLEDYNRKFAVIRHQQSLLYKEYLSEKETWKTESETMKEEKRKLEDQVSQDAVKVKEYNNLLNALQRDSNEMKKMLSENSRKITVLQVNEKSLIRKYTTLVELERQLRKENGKHKNDLISMEAEVTEKIGSLQRYKEMATFKIAALQKVVDNSVSLSELDLANKQYNELTTKYRDILQKDNMLVQRASNLEHLECENASLKEQMDVISKELEITKEKLHTIEQAWEQETKLGTESNMDKAMKSITNSDIVSISKKITVLEMKELNERQRAEHCQKMYEHVRTSLKQMEERNFELETKFTELTKINLDAQKVEQMLRDELADSVNKAVSDADRQRILELEKNEVELKVEVSKLREISDIAKRQVDFLNSQQQSREKEVESLRMQLLDYQAQSDEKALIAKLHQHVVSLQISEATALGKLESVTSKLQKMEAYNLRLEQKLDEKEQTLFYARLEGRNRAKHLRQTIQSLRRQFSGALPLAQQEKFSKTMIQLQNDKLKIMQEMKNSQQERRNMENKTMEMELKLKGLEELISTLKDARGAQKVINWHVKIEELRLQELKLNRELAKGKEEIKYLNNIISEYEQTINSLEEEIVQQSKFHEERQMAWDQREVELERQLDLFDRQQNEILSAAQKFEEATGSMPDPSLPLPNQLEIALHKIKENIRTILKTQATCKSLEEKLKEKESALQLAEQNILSRDKVINELRIRLPATADREKLIAELDRKELEPKSHHTMKIAHQTIANMQARLNQKEEVLKKYQHLLEKAREEQREIVKKHEEDLHALHHKLELQADSSLNKFKQTAQDLIKQSPVPVPTNKHFIRLAEMEQTVAEQDNSLASLLTKLKKVSKDLESQKEITELKVREFENMKLRLQENHLGEMKKVKVEVEDLRRALLQAQKESQGLKSELQAQKEANSRAPTTTMRNLVDRLKSQLALKEKQQKALSRALLELRAEMTAAAEERIIAVTSQKEANLNVQQVVDRHTRELKSQIEDLNENLLKLKEALKTSKNKENSLVDDLNDLSNELQKKQKAFNKILREKDGIDQENEELRRQIKRLSSGLQSKSLLDNKQSLIDELQKKVKKLESQLERKVDDIDIKPVKEKSAREELIRWEEGKKWQTKVEGMRNKLKEKEGEVHSLTKQLHTLKELFAKADKEKLTLQKKLKTTGMTVDQVLGVRALESEKELEELKKRNLDLENDILYMRTHQALPRDSVVEDLHLQNKYLQEKLRTLEKQLSKDAYPQSLTSEIESDDHCQKEQELLRENLKLSSENIELKFQLEQANKDLPRLKNQVRDLKEMCEFLKKGKMEVERKLGQVRGSGRSGKTVPELEKTIGLMKKVVEKVQKENEQLQKASGILTSEKMANIEEENENLKVELEKLKAHFGRQLSMEYESKNKGTMRVIVENERLRKELKKEMETSENLRIAKNNLELVNDKMVLQLEETSKRLQFAESRGPQLEGADSKSWKSIVVTRMYETKMKELESDISKKNQSIVDLKQLVREATEREQKAKKYTEDLEQQIEILKNVSEGVETDQELIQELQLLRLANSKLDKEKAELIHQIKANKDQTGAESSTPDPDQLKEKVNDLETQLRKSDLDKQHLKEEIKKLKKELQNFDPSFFEEIEDLKYNYKKEVKKNILLEQKLKKLSEQFGFELPSPVAASEDGESPGESPNNFPIY</sequence>
<dbReference type="InterPro" id="IPR032321">
    <property type="entry name" value="Cep209_CC5"/>
</dbReference>
<feature type="coiled-coil region" evidence="8">
    <location>
        <begin position="2002"/>
        <end position="2060"/>
    </location>
</feature>
<dbReference type="Pfam" id="PF16574">
    <property type="entry name" value="CEP209_CC5"/>
    <property type="match status" value="1"/>
</dbReference>
<feature type="coiled-coil region" evidence="8">
    <location>
        <begin position="596"/>
        <end position="689"/>
    </location>
</feature>
<feature type="coiled-coil region" evidence="8">
    <location>
        <begin position="1246"/>
        <end position="1273"/>
    </location>
</feature>
<evidence type="ECO:0000313" key="12">
    <source>
        <dbReference type="RefSeq" id="XP_035306851.1"/>
    </source>
</evidence>
<evidence type="ECO:0000256" key="2">
    <source>
        <dbReference type="ARBA" id="ARBA00004300"/>
    </source>
</evidence>
<keyword evidence="11" id="KW-1185">Reference proteome</keyword>
<evidence type="ECO:0000256" key="8">
    <source>
        <dbReference type="SAM" id="Coils"/>
    </source>
</evidence>
<evidence type="ECO:0000259" key="10">
    <source>
        <dbReference type="Pfam" id="PF16574"/>
    </source>
</evidence>
<dbReference type="Proteomes" id="UP001108280">
    <property type="component" value="Chromosome 1"/>
</dbReference>
<dbReference type="InterPro" id="IPR026201">
    <property type="entry name" value="Cep290"/>
</dbReference>
<feature type="coiled-coil region" evidence="8">
    <location>
        <begin position="473"/>
        <end position="559"/>
    </location>
</feature>
<feature type="coiled-coil region" evidence="8">
    <location>
        <begin position="1947"/>
        <end position="1974"/>
    </location>
</feature>
<evidence type="ECO:0000313" key="11">
    <source>
        <dbReference type="Proteomes" id="UP001108280"/>
    </source>
</evidence>
<reference evidence="11" key="2">
    <citation type="journal article" date="2020" name="Biotechnol. Bioeng.">
        <title>Chromosome-scale scaffolds for the Chinese hamster reference genome assembly to facilitate the study of the CHO epigenome.</title>
        <authorList>
            <person name="Hilliard W."/>
            <person name="MacDonald M."/>
            <person name="Lee K.H."/>
        </authorList>
    </citation>
    <scope>NUCLEOTIDE SEQUENCE [LARGE SCALE GENOMIC DNA]</scope>
    <source>
        <strain evidence="11">17A/GY</strain>
    </source>
</reference>
<feature type="region of interest" description="Disordered" evidence="9">
    <location>
        <begin position="128"/>
        <end position="164"/>
    </location>
</feature>
<dbReference type="GeneID" id="100753037"/>
<reference evidence="11" key="1">
    <citation type="journal article" date="2018" name="Biotechnol. Bioeng.">
        <title>A reference genome of the Chinese hamster based on a hybrid assembly strategy.</title>
        <authorList>
            <person name="Rupp O."/>
            <person name="MacDonald M.L."/>
            <person name="Li S."/>
            <person name="Dhiman H."/>
            <person name="Polson S."/>
            <person name="Griep S."/>
            <person name="Heffner K."/>
            <person name="Hernandez I."/>
            <person name="Brinkrolf K."/>
            <person name="Jadhav V."/>
            <person name="Samoudi M."/>
            <person name="Hao H."/>
            <person name="Kingham B."/>
            <person name="Goesmann A."/>
            <person name="Betenbaugh M.J."/>
            <person name="Lewis N.E."/>
            <person name="Borth N."/>
            <person name="Lee K.H."/>
        </authorList>
    </citation>
    <scope>NUCLEOTIDE SEQUENCE [LARGE SCALE GENOMIC DNA]</scope>
    <source>
        <strain evidence="11">17A/GY</strain>
    </source>
</reference>
<keyword evidence="7" id="KW-0966">Cell projection</keyword>
<dbReference type="GO" id="GO:1905515">
    <property type="term" value="P:non-motile cilium assembly"/>
    <property type="evidence" value="ECO:0007669"/>
    <property type="project" value="TreeGrafter"/>
</dbReference>
<dbReference type="RefSeq" id="XP_035306851.1">
    <property type="nucleotide sequence ID" value="XM_035450960.1"/>
</dbReference>
<gene>
    <name evidence="12" type="primary">Cep290</name>
</gene>
<protein>
    <submittedName>
        <fullName evidence="12">Centrosomal protein of 290 kDa isoform X3</fullName>
    </submittedName>
</protein>
<dbReference type="GO" id="GO:0001822">
    <property type="term" value="P:kidney development"/>
    <property type="evidence" value="ECO:0007669"/>
    <property type="project" value="TreeGrafter"/>
</dbReference>
<evidence type="ECO:0000256" key="1">
    <source>
        <dbReference type="ARBA" id="ARBA00004120"/>
    </source>
</evidence>
<evidence type="ECO:0000256" key="9">
    <source>
        <dbReference type="SAM" id="MobiDB-lite"/>
    </source>
</evidence>
<dbReference type="GO" id="GO:0035869">
    <property type="term" value="C:ciliary transition zone"/>
    <property type="evidence" value="ECO:0007669"/>
    <property type="project" value="TreeGrafter"/>
</dbReference>
<feature type="region of interest" description="Disordered" evidence="9">
    <location>
        <begin position="2482"/>
        <end position="2504"/>
    </location>
</feature>
<evidence type="ECO:0000256" key="6">
    <source>
        <dbReference type="ARBA" id="ARBA00023212"/>
    </source>
</evidence>
<evidence type="ECO:0000256" key="3">
    <source>
        <dbReference type="ARBA" id="ARBA00022490"/>
    </source>
</evidence>
<feature type="compositionally biased region" description="Polar residues" evidence="9">
    <location>
        <begin position="2392"/>
        <end position="2402"/>
    </location>
</feature>
<dbReference type="GO" id="GO:0097711">
    <property type="term" value="P:ciliary basal body-plasma membrane docking"/>
    <property type="evidence" value="ECO:0007669"/>
    <property type="project" value="TreeGrafter"/>
</dbReference>
<dbReference type="CTD" id="80184"/>
<feature type="compositionally biased region" description="Basic and acidic residues" evidence="9">
    <location>
        <begin position="137"/>
        <end position="164"/>
    </location>
</feature>
<feature type="coiled-coil region" evidence="8">
    <location>
        <begin position="2097"/>
        <end position="2279"/>
    </location>
</feature>
<proteinExistence type="predicted"/>
<dbReference type="PANTHER" id="PTHR18879">
    <property type="entry name" value="CENTROSOMAL PROTEIN OF 290 KDA"/>
    <property type="match status" value="1"/>
</dbReference>
<comment type="subcellular location">
    <subcellularLocation>
        <location evidence="1">Cytoplasm</location>
        <location evidence="1">Cytoskeleton</location>
        <location evidence="1">Cilium basal body</location>
    </subcellularLocation>
    <subcellularLocation>
        <location evidence="2">Cytoplasm</location>
        <location evidence="2">Cytoskeleton</location>
        <location evidence="2">Microtubule organizing center</location>
        <location evidence="2">Centrosome</location>
    </subcellularLocation>
</comment>
<accession>A0A9J7K2Y2</accession>
<evidence type="ECO:0000256" key="7">
    <source>
        <dbReference type="ARBA" id="ARBA00023273"/>
    </source>
</evidence>
<feature type="coiled-coil region" evidence="8">
    <location>
        <begin position="1315"/>
        <end position="1424"/>
    </location>
</feature>
<evidence type="ECO:0000256" key="4">
    <source>
        <dbReference type="ARBA" id="ARBA00022794"/>
    </source>
</evidence>
<name>A0A9J7K2Y2_CRIGR</name>
<evidence type="ECO:0000256" key="5">
    <source>
        <dbReference type="ARBA" id="ARBA00023054"/>
    </source>
</evidence>
<feature type="coiled-coil region" evidence="8">
    <location>
        <begin position="809"/>
        <end position="952"/>
    </location>
</feature>
<dbReference type="RefSeq" id="XP_035312531.1">
    <property type="nucleotide sequence ID" value="XM_035456640.1"/>
</dbReference>
<dbReference type="PANTHER" id="PTHR18879:SF20">
    <property type="entry name" value="CENTROSOMAL PROTEIN OF 290 KDA"/>
    <property type="match status" value="1"/>
</dbReference>
<feature type="coiled-coil region" evidence="8">
    <location>
        <begin position="987"/>
        <end position="1045"/>
    </location>
</feature>
<reference evidence="12" key="3">
    <citation type="submission" date="2025-08" db="UniProtKB">
        <authorList>
            <consortium name="RefSeq"/>
        </authorList>
    </citation>
    <scope>IDENTIFICATION</scope>
    <source>
        <strain evidence="12">17A/GY</strain>
        <tissue evidence="12">Liver</tissue>
    </source>
</reference>
<feature type="coiled-coil region" evidence="8">
    <location>
        <begin position="1492"/>
        <end position="1519"/>
    </location>
</feature>
<organism evidence="11 12">
    <name type="scientific">Cricetulus griseus</name>
    <name type="common">Chinese hamster</name>
    <name type="synonym">Cricetulus barabensis griseus</name>
    <dbReference type="NCBI Taxonomy" id="10029"/>
    <lineage>
        <taxon>Eukaryota</taxon>
        <taxon>Metazoa</taxon>
        <taxon>Chordata</taxon>
        <taxon>Craniata</taxon>
        <taxon>Vertebrata</taxon>
        <taxon>Euteleostomi</taxon>
        <taxon>Mammalia</taxon>
        <taxon>Eutheria</taxon>
        <taxon>Euarchontoglires</taxon>
        <taxon>Glires</taxon>
        <taxon>Rodentia</taxon>
        <taxon>Myomorpha</taxon>
        <taxon>Muroidea</taxon>
        <taxon>Cricetidae</taxon>
        <taxon>Cricetinae</taxon>
        <taxon>Cricetulus</taxon>
    </lineage>
</organism>
<dbReference type="GO" id="GO:0034451">
    <property type="term" value="C:centriolar satellite"/>
    <property type="evidence" value="ECO:0007669"/>
    <property type="project" value="TreeGrafter"/>
</dbReference>
<feature type="coiled-coil region" evidence="8">
    <location>
        <begin position="1648"/>
        <end position="1919"/>
    </location>
</feature>
<feature type="coiled-coil region" evidence="8">
    <location>
        <begin position="1105"/>
        <end position="1132"/>
    </location>
</feature>
<dbReference type="GO" id="GO:0043010">
    <property type="term" value="P:camera-type eye development"/>
    <property type="evidence" value="ECO:0007669"/>
    <property type="project" value="TreeGrafter"/>
</dbReference>
<keyword evidence="6" id="KW-0206">Cytoskeleton</keyword>
<keyword evidence="3" id="KW-0963">Cytoplasm</keyword>
<keyword evidence="5 8" id="KW-0175">Coiled coil</keyword>
<feature type="region of interest" description="Disordered" evidence="9">
    <location>
        <begin position="2388"/>
        <end position="2408"/>
    </location>
</feature>
<keyword evidence="4" id="KW-0970">Cilium biogenesis/degradation</keyword>
<feature type="coiled-coil region" evidence="8">
    <location>
        <begin position="1560"/>
        <end position="1612"/>
    </location>
</feature>
<feature type="coiled-coil region" evidence="8">
    <location>
        <begin position="723"/>
        <end position="778"/>
    </location>
</feature>
<dbReference type="GO" id="GO:1905349">
    <property type="term" value="P:ciliary transition zone assembly"/>
    <property type="evidence" value="ECO:0007669"/>
    <property type="project" value="TreeGrafter"/>
</dbReference>
<feature type="domain" description="Centrosomal protein of 290kDa coiled-coil region" evidence="10">
    <location>
        <begin position="1314"/>
        <end position="1441"/>
    </location>
</feature>